<dbReference type="InterPro" id="IPR029062">
    <property type="entry name" value="Class_I_gatase-like"/>
</dbReference>
<evidence type="ECO:0000256" key="1">
    <source>
        <dbReference type="ARBA" id="ARBA00001000"/>
    </source>
</evidence>
<name>A0AA39GA06_SARSR</name>
<evidence type="ECO:0000259" key="11">
    <source>
        <dbReference type="Pfam" id="PF00425"/>
    </source>
</evidence>
<evidence type="ECO:0000259" key="10">
    <source>
        <dbReference type="Pfam" id="PF00117"/>
    </source>
</evidence>
<dbReference type="GO" id="GO:0005737">
    <property type="term" value="C:cytoplasm"/>
    <property type="evidence" value="ECO:0007669"/>
    <property type="project" value="TreeGrafter"/>
</dbReference>
<dbReference type="AlphaFoldDB" id="A0AA39GA06"/>
<evidence type="ECO:0000256" key="5">
    <source>
        <dbReference type="ARBA" id="ARBA00022679"/>
    </source>
</evidence>
<evidence type="ECO:0000313" key="13">
    <source>
        <dbReference type="EMBL" id="KAK0383455.1"/>
    </source>
</evidence>
<evidence type="ECO:0000256" key="4">
    <source>
        <dbReference type="ARBA" id="ARBA00013139"/>
    </source>
</evidence>
<keyword evidence="7" id="KW-0315">Glutamine amidotransferase</keyword>
<keyword evidence="14" id="KW-1185">Reference proteome</keyword>
<feature type="domain" description="Glutamine amidotransferase" evidence="10">
    <location>
        <begin position="8"/>
        <end position="235"/>
    </location>
</feature>
<evidence type="ECO:0000256" key="2">
    <source>
        <dbReference type="ARBA" id="ARBA00005009"/>
    </source>
</evidence>
<organism evidence="13 14">
    <name type="scientific">Sarocladium strictum</name>
    <name type="common">Black bundle disease fungus</name>
    <name type="synonym">Acremonium strictum</name>
    <dbReference type="NCBI Taxonomy" id="5046"/>
    <lineage>
        <taxon>Eukaryota</taxon>
        <taxon>Fungi</taxon>
        <taxon>Dikarya</taxon>
        <taxon>Ascomycota</taxon>
        <taxon>Pezizomycotina</taxon>
        <taxon>Sordariomycetes</taxon>
        <taxon>Hypocreomycetidae</taxon>
        <taxon>Hypocreales</taxon>
        <taxon>Sarocladiaceae</taxon>
        <taxon>Sarocladium</taxon>
    </lineage>
</organism>
<evidence type="ECO:0000256" key="9">
    <source>
        <dbReference type="ARBA" id="ARBA00031904"/>
    </source>
</evidence>
<accession>A0AA39GA06</accession>
<dbReference type="NCBIfam" id="TIGR01823">
    <property type="entry name" value="PabB-fungal"/>
    <property type="match status" value="1"/>
</dbReference>
<feature type="domain" description="Anthranilate synthase component I N-terminal" evidence="12">
    <location>
        <begin position="427"/>
        <end position="488"/>
    </location>
</feature>
<dbReference type="InterPro" id="IPR005801">
    <property type="entry name" value="ADC_synthase"/>
</dbReference>
<dbReference type="InterPro" id="IPR006805">
    <property type="entry name" value="Anth_synth_I_N"/>
</dbReference>
<dbReference type="GO" id="GO:0000162">
    <property type="term" value="P:L-tryptophan biosynthetic process"/>
    <property type="evidence" value="ECO:0007669"/>
    <property type="project" value="TreeGrafter"/>
</dbReference>
<dbReference type="PROSITE" id="PS51273">
    <property type="entry name" value="GATASE_TYPE_1"/>
    <property type="match status" value="1"/>
</dbReference>
<dbReference type="InterPro" id="IPR006221">
    <property type="entry name" value="TrpG/PapA_dom"/>
</dbReference>
<dbReference type="PANTHER" id="PTHR11236:SF18">
    <property type="entry name" value="AMINODEOXYCHORISMATE SYNTHASE"/>
    <property type="match status" value="1"/>
</dbReference>
<dbReference type="PANTHER" id="PTHR11236">
    <property type="entry name" value="AMINOBENZOATE/ANTHRANILATE SYNTHASE"/>
    <property type="match status" value="1"/>
</dbReference>
<evidence type="ECO:0000256" key="6">
    <source>
        <dbReference type="ARBA" id="ARBA00022909"/>
    </source>
</evidence>
<dbReference type="Pfam" id="PF00117">
    <property type="entry name" value="GATase"/>
    <property type="match status" value="1"/>
</dbReference>
<comment type="caution">
    <text evidence="13">The sequence shown here is derived from an EMBL/GenBank/DDBJ whole genome shotgun (WGS) entry which is preliminary data.</text>
</comment>
<reference evidence="13" key="1">
    <citation type="submission" date="2022-10" db="EMBL/GenBank/DDBJ databases">
        <title>Determination and structural analysis of whole genome sequence of Sarocladium strictum F4-1.</title>
        <authorList>
            <person name="Hu L."/>
            <person name="Jiang Y."/>
        </authorList>
    </citation>
    <scope>NUCLEOTIDE SEQUENCE</scope>
    <source>
        <strain evidence="13">F4-1</strain>
    </source>
</reference>
<keyword evidence="6" id="KW-0289">Folate biosynthesis</keyword>
<dbReference type="Pfam" id="PF00425">
    <property type="entry name" value="Chorismate_bind"/>
    <property type="match status" value="1"/>
</dbReference>
<dbReference type="SUPFAM" id="SSF56322">
    <property type="entry name" value="ADC synthase"/>
    <property type="match status" value="1"/>
</dbReference>
<dbReference type="Proteomes" id="UP001175261">
    <property type="component" value="Unassembled WGS sequence"/>
</dbReference>
<evidence type="ECO:0000256" key="8">
    <source>
        <dbReference type="ARBA" id="ARBA00031329"/>
    </source>
</evidence>
<evidence type="ECO:0000259" key="12">
    <source>
        <dbReference type="Pfam" id="PF04715"/>
    </source>
</evidence>
<comment type="pathway">
    <text evidence="2">Cofactor biosynthesis; tetrahydrofolate biosynthesis; 4-aminobenzoate from chorismate: step 1/2.</text>
</comment>
<dbReference type="GO" id="GO:0008153">
    <property type="term" value="P:4-aminobenzoate biosynthetic process"/>
    <property type="evidence" value="ECO:0007669"/>
    <property type="project" value="TreeGrafter"/>
</dbReference>
<dbReference type="InterPro" id="IPR019999">
    <property type="entry name" value="Anth_synth_I-like"/>
</dbReference>
<dbReference type="EMBL" id="JAPDFR010000009">
    <property type="protein sequence ID" value="KAK0383455.1"/>
    <property type="molecule type" value="Genomic_DNA"/>
</dbReference>
<dbReference type="Gene3D" id="3.60.120.10">
    <property type="entry name" value="Anthranilate synthase"/>
    <property type="match status" value="1"/>
</dbReference>
<dbReference type="GO" id="GO:0046656">
    <property type="term" value="P:folic acid biosynthetic process"/>
    <property type="evidence" value="ECO:0007669"/>
    <property type="project" value="UniProtKB-KW"/>
</dbReference>
<comment type="similarity">
    <text evidence="3">In the C-terminal section; belongs to the anthranilate synthase component I family.</text>
</comment>
<evidence type="ECO:0000256" key="7">
    <source>
        <dbReference type="ARBA" id="ARBA00022962"/>
    </source>
</evidence>
<dbReference type="InterPro" id="IPR017926">
    <property type="entry name" value="GATASE"/>
</dbReference>
<dbReference type="Pfam" id="PF04715">
    <property type="entry name" value="Anth_synt_I_N"/>
    <property type="match status" value="1"/>
</dbReference>
<evidence type="ECO:0000313" key="14">
    <source>
        <dbReference type="Proteomes" id="UP001175261"/>
    </source>
</evidence>
<dbReference type="InterPro" id="IPR015890">
    <property type="entry name" value="Chorismate_C"/>
</dbReference>
<dbReference type="CDD" id="cd01743">
    <property type="entry name" value="GATase1_Anthranilate_Synthase"/>
    <property type="match status" value="1"/>
</dbReference>
<dbReference type="EC" id="2.6.1.85" evidence="4"/>
<keyword evidence="5" id="KW-0808">Transferase</keyword>
<feature type="domain" description="Chorismate-utilising enzyme C-terminal" evidence="11">
    <location>
        <begin position="545"/>
        <end position="849"/>
    </location>
</feature>
<dbReference type="GO" id="GO:0046820">
    <property type="term" value="F:4-amino-4-deoxychorismate synthase activity"/>
    <property type="evidence" value="ECO:0007669"/>
    <property type="project" value="UniProtKB-EC"/>
</dbReference>
<dbReference type="PRINTS" id="PR00095">
    <property type="entry name" value="ANTSNTHASEI"/>
</dbReference>
<dbReference type="SUPFAM" id="SSF52317">
    <property type="entry name" value="Class I glutamine amidotransferase-like"/>
    <property type="match status" value="1"/>
</dbReference>
<sequence length="861" mass="94245">MAAQDILFIDAYDSFTYNIVSLLAEILPIGPDAQIVVQSLHDPLPGLQQTASDVSDDVFAQYLRGFSAVVCGPGPGSPLNPQDVGPFSRIWSLSDENMIPVLGICLGLQSLVSHFGGRIRKLKLGQHGIIRAIEHQGERQTGATTEDIFEGVKPFKATLYHSLCADIGQDQIPEEEWPAAKWATFPSVPDLQPLAWTTIDLSDASERVLMGVKHRSKPFWALQYHPESICTESASRRVLQNWYKEALAWSQRTGRQSHHVERPGSHSGHGTLPTAIEARIGGHLANHSTADDIVFADDWLEKHRPDLASTAARDYVCAQLDLPDGVDAASIADILGETSGSRIILDASSARVKDPLAVQSIVAIGVDNAIRFEHVAKSGSSIRMFVPGSGRDGAQVVDLKPTGDIQAWEIVSHFWSARSCRDADKMVTSTGQAHDHFKGGFMGYLSYEMGLKTVSPELARAASRSDNHTDLCMAWVTHSVVLEHKSGKANVQAWGTKDEAASWVKWAVEQLQDGFRKVEVHSSVVPSLKGKERISHLRLRTPDPAVYEEKVRQCQREIAEGNSYELCLTAQTIMTRPSMVDDAGRGNGHYNGFKNANGNGTRTPWEIYKALRSRQPAPFGSFICLGGAMLLSSSPERFLQYSKDGLCSMRPMKGTVRKSKAVSTLADAEKMLRIPKEIAENLMIVDLVRHDLHRVCGSGQVTVPEPFKIEEYATVFTMVTGIQGQLNRYIAGPESQESPPAAMTGLDVLRSVFPPGSMTGAPKKRSCELLAEIEGHQPRGLYSGVVGYMDVTGAGDWSVTIRSMFRYDDEMADPEPGETVPREVWHIGAGGAVTILSTPEGEREEMFTKLEGPLGIFRDVA</sequence>
<protein>
    <recommendedName>
        <fullName evidence="4">aminodeoxychorismate synthase</fullName>
        <ecNumber evidence="4">2.6.1.85</ecNumber>
    </recommendedName>
    <alternativeName>
        <fullName evidence="8">Para-aminobenzoate synthase</fullName>
    </alternativeName>
    <alternativeName>
        <fullName evidence="9">p-aminobenzoic acid synthase</fullName>
    </alternativeName>
</protein>
<dbReference type="InterPro" id="IPR010117">
    <property type="entry name" value="PabB_fungal"/>
</dbReference>
<evidence type="ECO:0000256" key="3">
    <source>
        <dbReference type="ARBA" id="ARBA00005970"/>
    </source>
</evidence>
<gene>
    <name evidence="13" type="ORF">NLU13_9366</name>
</gene>
<comment type="catalytic activity">
    <reaction evidence="1">
        <text>chorismate + L-glutamine = 4-amino-4-deoxychorismate + L-glutamate</text>
        <dbReference type="Rhea" id="RHEA:11672"/>
        <dbReference type="ChEBI" id="CHEBI:29748"/>
        <dbReference type="ChEBI" id="CHEBI:29985"/>
        <dbReference type="ChEBI" id="CHEBI:58359"/>
        <dbReference type="ChEBI" id="CHEBI:58406"/>
        <dbReference type="EC" id="2.6.1.85"/>
    </reaction>
</comment>
<proteinExistence type="inferred from homology"/>
<dbReference type="Gene3D" id="3.40.50.880">
    <property type="match status" value="1"/>
</dbReference>